<dbReference type="EMBL" id="AGWL01000001">
    <property type="protein sequence ID" value="EKU96066.1"/>
    <property type="molecule type" value="Genomic_DNA"/>
</dbReference>
<organism evidence="4 5">
    <name type="scientific">Actinobaculum massiliense ACS-171-V-Col2</name>
    <dbReference type="NCBI Taxonomy" id="883066"/>
    <lineage>
        <taxon>Bacteria</taxon>
        <taxon>Bacillati</taxon>
        <taxon>Actinomycetota</taxon>
        <taxon>Actinomycetes</taxon>
        <taxon>Actinomycetales</taxon>
        <taxon>Actinomycetaceae</taxon>
        <taxon>Actinobaculum</taxon>
    </lineage>
</organism>
<dbReference type="Proteomes" id="UP000009888">
    <property type="component" value="Unassembled WGS sequence"/>
</dbReference>
<dbReference type="HOGENOM" id="CLU_000022_59_9_11"/>
<dbReference type="PROSITE" id="PS00455">
    <property type="entry name" value="AMP_BINDING"/>
    <property type="match status" value="1"/>
</dbReference>
<feature type="domain" description="AMP-dependent synthetase/ligase" evidence="2">
    <location>
        <begin position="34"/>
        <end position="427"/>
    </location>
</feature>
<evidence type="ECO:0000256" key="1">
    <source>
        <dbReference type="SAM" id="MobiDB-lite"/>
    </source>
</evidence>
<dbReference type="STRING" id="202789.GCA_001457435_00227"/>
<name>K9EJL2_9ACTO</name>
<comment type="caution">
    <text evidence="4">The sequence shown here is derived from an EMBL/GenBank/DDBJ whole genome shotgun (WGS) entry which is preliminary data.</text>
</comment>
<feature type="compositionally biased region" description="Basic and acidic residues" evidence="1">
    <location>
        <begin position="601"/>
        <end position="618"/>
    </location>
</feature>
<dbReference type="InterPro" id="IPR020845">
    <property type="entry name" value="AMP-binding_CS"/>
</dbReference>
<feature type="region of interest" description="Disordered" evidence="1">
    <location>
        <begin position="593"/>
        <end position="631"/>
    </location>
</feature>
<dbReference type="PATRIC" id="fig|883066.3.peg.156"/>
<dbReference type="InterPro" id="IPR025110">
    <property type="entry name" value="AMP-bd_C"/>
</dbReference>
<dbReference type="SUPFAM" id="SSF56801">
    <property type="entry name" value="Acetyl-CoA synthetase-like"/>
    <property type="match status" value="1"/>
</dbReference>
<sequence length="631" mass="68945">MTTSGTHDWYRFYPEHAPHEIDVTDETIEQTLFVAAERFPQRVAIDYLGATVTYAQLLERSRRAATVFRSAGIRPGDVVALALPNCPQHLYAFYGAVLAGATVAEVNPLGTQIEITRELDLVAAKAFVAWEKTLETLAATEDDSRVYFSVNISHSLPLHSRLLLRLPVKKARSLKEKLRGQAPAVAESFDAALRRASAQPPDAFRPAPADADAVYLFTGGTTGEPKAVRLSHRNLVSNRKQLIAWVPFDAQSHQVEAGVLPFFHAFGLTMVLLTGVDLAATIILQPTFNAGSLLDAHKRHPITVFPGVAPMFSRVLKEVEAREAAGRPEDLSSIKFAVSGGMALAPSLATRWEEATKNYIIEGYGLTEASPVISGSPMNEYRRASTLGVPFPSTEVRLADPDHPDTTITEGPGEILVRGPQVCLGYLGDEAASAQTIVDGWLRTGDIGHWEDGFLVMADRRKEVIINNGFNIYPTEVEDAIRKIPGVSDVAVVGIPDHEHEERGESVVAALVLEPSTTMSLAQLRQWLEGLLPHYAMPTSFAIFESLPHSMLGKVLRKSVREQIERFQLVAGQWVRSATEVASDAASRAISAASSMTSRLASRDDPRVEIPAESRDDEQAQVCPVTHREDE</sequence>
<reference evidence="4 5" key="1">
    <citation type="submission" date="2012-09" db="EMBL/GenBank/DDBJ databases">
        <title>The Genome Sequence of Actinobaculum massiliae ACS-171-V-COL2.</title>
        <authorList>
            <consortium name="The Broad Institute Genome Sequencing Platform"/>
            <person name="Earl A."/>
            <person name="Ward D."/>
            <person name="Feldgarden M."/>
            <person name="Gevers D."/>
            <person name="Saerens B."/>
            <person name="Vaneechoutte M."/>
            <person name="Walker B."/>
            <person name="Young S.K."/>
            <person name="Zeng Q."/>
            <person name="Gargeya S."/>
            <person name="Fitzgerald M."/>
            <person name="Haas B."/>
            <person name="Abouelleil A."/>
            <person name="Alvarado L."/>
            <person name="Arachchi H.M."/>
            <person name="Berlin A."/>
            <person name="Chapman S.B."/>
            <person name="Goldberg J."/>
            <person name="Griggs A."/>
            <person name="Gujja S."/>
            <person name="Hansen M."/>
            <person name="Howarth C."/>
            <person name="Imamovic A."/>
            <person name="Larimer J."/>
            <person name="McCowen C."/>
            <person name="Montmayeur A."/>
            <person name="Murphy C."/>
            <person name="Neiman D."/>
            <person name="Pearson M."/>
            <person name="Priest M."/>
            <person name="Roberts A."/>
            <person name="Saif S."/>
            <person name="Shea T."/>
            <person name="Sisk P."/>
            <person name="Sykes S."/>
            <person name="Wortman J."/>
            <person name="Nusbaum C."/>
            <person name="Birren B."/>
        </authorList>
    </citation>
    <scope>NUCLEOTIDE SEQUENCE [LARGE SCALE GENOMIC DNA]</scope>
    <source>
        <strain evidence="5">ACS-171-V-Col2</strain>
    </source>
</reference>
<dbReference type="GO" id="GO:0016877">
    <property type="term" value="F:ligase activity, forming carbon-sulfur bonds"/>
    <property type="evidence" value="ECO:0007669"/>
    <property type="project" value="UniProtKB-ARBA"/>
</dbReference>
<proteinExistence type="predicted"/>
<protein>
    <recommendedName>
        <fullName evidence="6">AMP-dependent synthetase/ligase domain-containing protein</fullName>
    </recommendedName>
</protein>
<dbReference type="PANTHER" id="PTHR43767">
    <property type="entry name" value="LONG-CHAIN-FATTY-ACID--COA LIGASE"/>
    <property type="match status" value="1"/>
</dbReference>
<evidence type="ECO:0000259" key="3">
    <source>
        <dbReference type="Pfam" id="PF13193"/>
    </source>
</evidence>
<dbReference type="InterPro" id="IPR000873">
    <property type="entry name" value="AMP-dep_synth/lig_dom"/>
</dbReference>
<dbReference type="InterPro" id="IPR045851">
    <property type="entry name" value="AMP-bd_C_sf"/>
</dbReference>
<dbReference type="Pfam" id="PF13193">
    <property type="entry name" value="AMP-binding_C"/>
    <property type="match status" value="1"/>
</dbReference>
<dbReference type="PANTHER" id="PTHR43767:SF12">
    <property type="entry name" value="AMP-DEPENDENT SYNTHETASE AND LIGASE"/>
    <property type="match status" value="1"/>
</dbReference>
<dbReference type="Pfam" id="PF00501">
    <property type="entry name" value="AMP-binding"/>
    <property type="match status" value="1"/>
</dbReference>
<dbReference type="eggNOG" id="COG0318">
    <property type="taxonomic scope" value="Bacteria"/>
</dbReference>
<dbReference type="Gene3D" id="3.40.50.12780">
    <property type="entry name" value="N-terminal domain of ligase-like"/>
    <property type="match status" value="1"/>
</dbReference>
<dbReference type="InterPro" id="IPR042099">
    <property type="entry name" value="ANL_N_sf"/>
</dbReference>
<keyword evidence="5" id="KW-1185">Reference proteome</keyword>
<gene>
    <name evidence="4" type="ORF">HMPREF9233_00154</name>
</gene>
<evidence type="ECO:0000313" key="5">
    <source>
        <dbReference type="Proteomes" id="UP000009888"/>
    </source>
</evidence>
<feature type="domain" description="AMP-binding enzyme C-terminal" evidence="3">
    <location>
        <begin position="476"/>
        <end position="554"/>
    </location>
</feature>
<dbReference type="RefSeq" id="WP_007000372.1">
    <property type="nucleotide sequence ID" value="NZ_JH992955.1"/>
</dbReference>
<accession>K9EJL2</accession>
<evidence type="ECO:0000313" key="4">
    <source>
        <dbReference type="EMBL" id="EKU96066.1"/>
    </source>
</evidence>
<dbReference type="InterPro" id="IPR050237">
    <property type="entry name" value="ATP-dep_AMP-bd_enzyme"/>
</dbReference>
<evidence type="ECO:0008006" key="6">
    <source>
        <dbReference type="Google" id="ProtNLM"/>
    </source>
</evidence>
<dbReference type="AlphaFoldDB" id="K9EJL2"/>
<dbReference type="Gene3D" id="3.30.300.30">
    <property type="match status" value="1"/>
</dbReference>
<evidence type="ECO:0000259" key="2">
    <source>
        <dbReference type="Pfam" id="PF00501"/>
    </source>
</evidence>